<evidence type="ECO:0000256" key="2">
    <source>
        <dbReference type="ARBA" id="ARBA00022723"/>
    </source>
</evidence>
<dbReference type="Gene3D" id="3.40.630.10">
    <property type="entry name" value="Zn peptidases"/>
    <property type="match status" value="1"/>
</dbReference>
<dbReference type="GO" id="GO:0046872">
    <property type="term" value="F:metal ion binding"/>
    <property type="evidence" value="ECO:0007669"/>
    <property type="project" value="UniProtKB-KW"/>
</dbReference>
<dbReference type="AlphaFoldDB" id="A0A552UEQ3"/>
<organism evidence="5 6">
    <name type="scientific">Glacieibacterium frigidum</name>
    <dbReference type="NCBI Taxonomy" id="2593303"/>
    <lineage>
        <taxon>Bacteria</taxon>
        <taxon>Pseudomonadati</taxon>
        <taxon>Pseudomonadota</taxon>
        <taxon>Alphaproteobacteria</taxon>
        <taxon>Sphingomonadales</taxon>
        <taxon>Sphingosinicellaceae</taxon>
        <taxon>Glacieibacterium</taxon>
    </lineage>
</organism>
<keyword evidence="6" id="KW-1185">Reference proteome</keyword>
<evidence type="ECO:0000256" key="1">
    <source>
        <dbReference type="ARBA" id="ARBA00022670"/>
    </source>
</evidence>
<sequence>MIDRRELLGATAALGFVPGQALAASGDLKAIRTAADAGAAASVARIQEWIRHPGIAAENWQMEQSCAFTMDMLRDAGFQTVQKMPTVGQPGIFATLDAGARRTMGIYFMYDVKQVVASEWSSPPFDAALVDKPGWGKVIVGRGAVNQKGPQGAFLGALHAFRAAGKKLPVNLVLVAEGEEEIGSPNFHQVVQAPQVLAALKRCEGIVIPSAWQAKSGAVDINLGAKGMIEVELIASGEAWGKGPKGDIHSSLRAIVDSPSFHLVAALQTLVGPDGNTPAIDGWFDNVRPLTARERQLIALNSKASDDAERLSALGVKQWINGETGTTAAERLASQPTVNIEGLVAGYTGPGGKTVLPGRAVAKLDFRLVPNQTAKEAQAKLRAHLAKRGFGDIEVKVSGGYDPTETAETSRVIRAQQAVYARAGAQATLFPRLAGSWPGATFTAPPVSLPAGQFGLGHGSGAHAPNEYFVVESSNPKVQGLVGSSMGFVDFLYEMAAIS</sequence>
<dbReference type="InterPro" id="IPR051458">
    <property type="entry name" value="Cyt/Met_Dipeptidase"/>
</dbReference>
<dbReference type="GO" id="GO:0006508">
    <property type="term" value="P:proteolysis"/>
    <property type="evidence" value="ECO:0007669"/>
    <property type="project" value="UniProtKB-KW"/>
</dbReference>
<name>A0A552UEQ3_9SPHN</name>
<dbReference type="OrthoDB" id="9761532at2"/>
<dbReference type="EMBL" id="VJWA01000001">
    <property type="protein sequence ID" value="TRW16706.1"/>
    <property type="molecule type" value="Genomic_DNA"/>
</dbReference>
<comment type="caution">
    <text evidence="5">The sequence shown here is derived from an EMBL/GenBank/DDBJ whole genome shotgun (WGS) entry which is preliminary data.</text>
</comment>
<dbReference type="InterPro" id="IPR011650">
    <property type="entry name" value="Peptidase_M20_dimer"/>
</dbReference>
<evidence type="ECO:0000256" key="3">
    <source>
        <dbReference type="ARBA" id="ARBA00022801"/>
    </source>
</evidence>
<feature type="domain" description="Peptidase M20 dimerisation" evidence="4">
    <location>
        <begin position="275"/>
        <end position="388"/>
    </location>
</feature>
<dbReference type="RefSeq" id="WP_143554250.1">
    <property type="nucleotide sequence ID" value="NZ_VJWA01000001.1"/>
</dbReference>
<gene>
    <name evidence="5" type="ORF">FMM06_00360</name>
</gene>
<accession>A0A552UEQ3</accession>
<evidence type="ECO:0000259" key="4">
    <source>
        <dbReference type="Pfam" id="PF07687"/>
    </source>
</evidence>
<reference evidence="5 6" key="1">
    <citation type="submission" date="2019-07" db="EMBL/GenBank/DDBJ databases">
        <title>Novel species isolated from glacier.</title>
        <authorList>
            <person name="Liu Q."/>
            <person name="Xin Y.-H."/>
        </authorList>
    </citation>
    <scope>NUCLEOTIDE SEQUENCE [LARGE SCALE GENOMIC DNA]</scope>
    <source>
        <strain evidence="5 6">LB1R16</strain>
    </source>
</reference>
<keyword evidence="1" id="KW-0645">Protease</keyword>
<evidence type="ECO:0000313" key="6">
    <source>
        <dbReference type="Proteomes" id="UP000317894"/>
    </source>
</evidence>
<dbReference type="Proteomes" id="UP000317894">
    <property type="component" value="Unassembled WGS sequence"/>
</dbReference>
<proteinExistence type="predicted"/>
<dbReference type="PANTHER" id="PTHR43270:SF4">
    <property type="entry name" value="CARNOSINE DIPEPTIDASE 2, ISOFORM A"/>
    <property type="match status" value="1"/>
</dbReference>
<dbReference type="Gene3D" id="3.30.70.360">
    <property type="match status" value="1"/>
</dbReference>
<evidence type="ECO:0000313" key="5">
    <source>
        <dbReference type="EMBL" id="TRW16706.1"/>
    </source>
</evidence>
<dbReference type="PANTHER" id="PTHR43270">
    <property type="entry name" value="BETA-ALA-HIS DIPEPTIDASE"/>
    <property type="match status" value="1"/>
</dbReference>
<dbReference type="Pfam" id="PF01546">
    <property type="entry name" value="Peptidase_M20"/>
    <property type="match status" value="1"/>
</dbReference>
<dbReference type="GO" id="GO:0008233">
    <property type="term" value="F:peptidase activity"/>
    <property type="evidence" value="ECO:0007669"/>
    <property type="project" value="UniProtKB-KW"/>
</dbReference>
<protein>
    <submittedName>
        <fullName evidence="5">M20/M25/M40 family metallo-hydrolase</fullName>
    </submittedName>
</protein>
<dbReference type="SUPFAM" id="SSF53187">
    <property type="entry name" value="Zn-dependent exopeptidases"/>
    <property type="match status" value="1"/>
</dbReference>
<dbReference type="InterPro" id="IPR002933">
    <property type="entry name" value="Peptidase_M20"/>
</dbReference>
<keyword evidence="3 5" id="KW-0378">Hydrolase</keyword>
<keyword evidence="2" id="KW-0479">Metal-binding</keyword>
<dbReference type="Pfam" id="PF07687">
    <property type="entry name" value="M20_dimer"/>
    <property type="match status" value="1"/>
</dbReference>